<comment type="caution">
    <text evidence="1">The sequence shown here is derived from an EMBL/GenBank/DDBJ whole genome shotgun (WGS) entry which is preliminary data.</text>
</comment>
<accession>A0A2M8J2Q7</accession>
<evidence type="ECO:0000313" key="1">
    <source>
        <dbReference type="EMBL" id="PJE37045.1"/>
    </source>
</evidence>
<name>A0A2M8J2Q7_9RHOB</name>
<evidence type="ECO:0008006" key="3">
    <source>
        <dbReference type="Google" id="ProtNLM"/>
    </source>
</evidence>
<dbReference type="AlphaFoldDB" id="A0A2M8J2Q7"/>
<gene>
    <name evidence="1" type="ORF">CVM52_08800</name>
</gene>
<evidence type="ECO:0000313" key="2">
    <source>
        <dbReference type="Proteomes" id="UP000231553"/>
    </source>
</evidence>
<dbReference type="OrthoDB" id="7877306at2"/>
<sequence>MPCRYTLHPDIGILHCRFSGHLHLDDILGFVDRALRDPGHRDGTNILADARALTRLDIDGPAQRRLSDRLVALERWRGMPRSCAIIAAGEPVWSLVGSIVATTSLESPVVFDRFRNPSGALAFVGLNPRLHSDRFGYLPVP</sequence>
<reference evidence="1 2" key="1">
    <citation type="journal article" date="2018" name="Int. J. Syst. Evol. Microbiol.">
        <title>Pseudooceanicola lipolyticus sp. nov., a marine alphaproteobacterium, reclassification of Oceanicola flagellatus as Pseudooceanicola flagellatus comb. nov. and emended description of the genus Pseudooceanicola.</title>
        <authorList>
            <person name="Huang M.-M."/>
            <person name="Guo L.-L."/>
            <person name="Wu Y.-H."/>
            <person name="Lai Q.-L."/>
            <person name="Shao Z.-Z."/>
            <person name="Wang C.-S."/>
            <person name="Wu M."/>
            <person name="Xu X.-W."/>
        </authorList>
    </citation>
    <scope>NUCLEOTIDE SEQUENCE [LARGE SCALE GENOMIC DNA]</scope>
    <source>
        <strain evidence="1 2">157</strain>
    </source>
</reference>
<protein>
    <recommendedName>
        <fullName evidence="3">STAS/SEC14 domain-containing protein</fullName>
    </recommendedName>
</protein>
<organism evidence="1 2">
    <name type="scientific">Pseudooceanicola lipolyticus</name>
    <dbReference type="NCBI Taxonomy" id="2029104"/>
    <lineage>
        <taxon>Bacteria</taxon>
        <taxon>Pseudomonadati</taxon>
        <taxon>Pseudomonadota</taxon>
        <taxon>Alphaproteobacteria</taxon>
        <taxon>Rhodobacterales</taxon>
        <taxon>Paracoccaceae</taxon>
        <taxon>Pseudooceanicola</taxon>
    </lineage>
</organism>
<dbReference type="Proteomes" id="UP000231553">
    <property type="component" value="Unassembled WGS sequence"/>
</dbReference>
<dbReference type="RefSeq" id="WP_100162142.1">
    <property type="nucleotide sequence ID" value="NZ_PGTB01000023.1"/>
</dbReference>
<dbReference type="EMBL" id="PGTB01000023">
    <property type="protein sequence ID" value="PJE37045.1"/>
    <property type="molecule type" value="Genomic_DNA"/>
</dbReference>
<proteinExistence type="predicted"/>
<keyword evidence="2" id="KW-1185">Reference proteome</keyword>